<name>A0A067PAZ4_9AGAM</name>
<evidence type="ECO:0000313" key="2">
    <source>
        <dbReference type="Proteomes" id="UP000027265"/>
    </source>
</evidence>
<proteinExistence type="predicted"/>
<sequence>MSSEPTLESTNNPSTPSLSNLPTELLLEIIYHVLGLYPDQIPRLDIDVEKYTLPNSWPSSLLTLNSSFDSITQHLLYTHLRFRSTRQLQLFARRLNHLTTGGHKLPYPPKTISVTLAGATADFYVYVYLRDVLLTCLGHPPYAESNGSGEVSQNSAPGGGKLELDALRLCFNSYASHRIPSHNMELIRDALSLVDAKTFMWTGPDPDHHFSTAIVPAATSYLFDALSTWSSLTHLKLTNIAFPFPFNNESPEKPFLPPLPLTVRTIYIGQATALPPIEIAAMVFRGMETGLEAVRIVDGYSGSIWGPRLRRSFVEAAAAPLIVISSGLGEAGGGGIDVGMTNLLVDAIRRVVRCEAKNDRIMGGDRADGSALLE</sequence>
<reference evidence="2" key="1">
    <citation type="journal article" date="2014" name="Proc. Natl. Acad. Sci. U.S.A.">
        <title>Extensive sampling of basidiomycete genomes demonstrates inadequacy of the white-rot/brown-rot paradigm for wood decay fungi.</title>
        <authorList>
            <person name="Riley R."/>
            <person name="Salamov A.A."/>
            <person name="Brown D.W."/>
            <person name="Nagy L.G."/>
            <person name="Floudas D."/>
            <person name="Held B.W."/>
            <person name="Levasseur A."/>
            <person name="Lombard V."/>
            <person name="Morin E."/>
            <person name="Otillar R."/>
            <person name="Lindquist E.A."/>
            <person name="Sun H."/>
            <person name="LaButti K.M."/>
            <person name="Schmutz J."/>
            <person name="Jabbour D."/>
            <person name="Luo H."/>
            <person name="Baker S.E."/>
            <person name="Pisabarro A.G."/>
            <person name="Walton J.D."/>
            <person name="Blanchette R.A."/>
            <person name="Henrissat B."/>
            <person name="Martin F."/>
            <person name="Cullen D."/>
            <person name="Hibbett D.S."/>
            <person name="Grigoriev I.V."/>
        </authorList>
    </citation>
    <scope>NUCLEOTIDE SEQUENCE [LARGE SCALE GENOMIC DNA]</scope>
    <source>
        <strain evidence="2">MUCL 33604</strain>
    </source>
</reference>
<dbReference type="OrthoDB" id="2587912at2759"/>
<gene>
    <name evidence="1" type="ORF">JAAARDRAFT_211412</name>
</gene>
<keyword evidence="2" id="KW-1185">Reference proteome</keyword>
<organism evidence="1 2">
    <name type="scientific">Jaapia argillacea MUCL 33604</name>
    <dbReference type="NCBI Taxonomy" id="933084"/>
    <lineage>
        <taxon>Eukaryota</taxon>
        <taxon>Fungi</taxon>
        <taxon>Dikarya</taxon>
        <taxon>Basidiomycota</taxon>
        <taxon>Agaricomycotina</taxon>
        <taxon>Agaricomycetes</taxon>
        <taxon>Agaricomycetidae</taxon>
        <taxon>Jaapiales</taxon>
        <taxon>Jaapiaceae</taxon>
        <taxon>Jaapia</taxon>
    </lineage>
</organism>
<dbReference type="EMBL" id="KL197753">
    <property type="protein sequence ID" value="KDQ50975.1"/>
    <property type="molecule type" value="Genomic_DNA"/>
</dbReference>
<dbReference type="AlphaFoldDB" id="A0A067PAZ4"/>
<accession>A0A067PAZ4</accession>
<dbReference type="Proteomes" id="UP000027265">
    <property type="component" value="Unassembled WGS sequence"/>
</dbReference>
<dbReference type="InParanoid" id="A0A067PAZ4"/>
<protein>
    <submittedName>
        <fullName evidence="1">Uncharacterized protein</fullName>
    </submittedName>
</protein>
<dbReference type="HOGENOM" id="CLU_079147_0_0_1"/>
<evidence type="ECO:0000313" key="1">
    <source>
        <dbReference type="EMBL" id="KDQ50975.1"/>
    </source>
</evidence>